<evidence type="ECO:0000256" key="1">
    <source>
        <dbReference type="SAM" id="MobiDB-lite"/>
    </source>
</evidence>
<dbReference type="KEGG" id="sod:Sant_3711"/>
<accession>W0HXU3</accession>
<dbReference type="InterPro" id="IPR019060">
    <property type="entry name" value="DUF2382"/>
</dbReference>
<dbReference type="PANTHER" id="PTHR38463:SF1">
    <property type="entry name" value="STRESS RESPONSE PROTEIN YSNF"/>
    <property type="match status" value="1"/>
</dbReference>
<sequence>MNDRTIYPINEVAIMAHEKIVTLFDTVQQAKDARRELEAAGFANHDISIISGEDLQSEGKAIRHPSLWQRLFGTGVDKENAELYTQALDTGGVILTLRAKEDDVPQALAILDASGAAAGAGADYAGGPDTGYARDVEDYQTTSPIGRTQAGIDAPDYEDEALLPVSRGVLPDAADVARDGAPSYDVGDETSPASRSLDPDAPREEVLRLAEERLEVGKRVVREGATRVRRYVVNEDVEAEVALHEQHADIFRRARNEPAYLDEVDWSDKTVEVAETREQPVINKTADIVEEVVVRTDGSDRVARVNETVRRQEVDIEHIDDERTREETYPATGEQRLRGEDPLLEEERDPLWVDEDGLPNEERNGALDPLRDPKRK</sequence>
<dbReference type="InterPro" id="IPR052967">
    <property type="entry name" value="Stress_Response_Assoc"/>
</dbReference>
<feature type="compositionally biased region" description="Acidic residues" evidence="1">
    <location>
        <begin position="342"/>
        <end position="359"/>
    </location>
</feature>
<dbReference type="Pfam" id="PF09557">
    <property type="entry name" value="DUF2382"/>
    <property type="match status" value="1"/>
</dbReference>
<dbReference type="PATRIC" id="fig|1239307.3.peg.4105"/>
<dbReference type="AlphaFoldDB" id="W0HXU3"/>
<evidence type="ECO:0000313" key="4">
    <source>
        <dbReference type="Proteomes" id="UP000019028"/>
    </source>
</evidence>
<feature type="compositionally biased region" description="Basic and acidic residues" evidence="1">
    <location>
        <begin position="318"/>
        <end position="328"/>
    </location>
</feature>
<feature type="region of interest" description="Disordered" evidence="1">
    <location>
        <begin position="318"/>
        <end position="376"/>
    </location>
</feature>
<dbReference type="PANTHER" id="PTHR38463">
    <property type="entry name" value="STRESS RESPONSE PROTEIN YSNF"/>
    <property type="match status" value="1"/>
</dbReference>
<dbReference type="EMBL" id="CP006569">
    <property type="protein sequence ID" value="AHF78691.1"/>
    <property type="molecule type" value="Genomic_DNA"/>
</dbReference>
<name>W0HXU3_9GAMM</name>
<evidence type="ECO:0000259" key="2">
    <source>
        <dbReference type="Pfam" id="PF09557"/>
    </source>
</evidence>
<feature type="domain" description="DUF2382" evidence="2">
    <location>
        <begin position="207"/>
        <end position="316"/>
    </location>
</feature>
<gene>
    <name evidence="3" type="primary">ysnF</name>
    <name evidence="3" type="ORF">Sant_3711</name>
</gene>
<reference evidence="3 4" key="1">
    <citation type="journal article" date="2014" name="Genome Biol. Evol.">
        <title>Genome degeneration and adaptation in a nascent stage of symbiosis.</title>
        <authorList>
            <person name="Oakeson K.F."/>
            <person name="Gil R."/>
            <person name="Clayton A.L."/>
            <person name="Dunn D.M."/>
            <person name="von Niederhausern A.C."/>
            <person name="Hamil C."/>
            <person name="Aoyagi A."/>
            <person name="Duval B."/>
            <person name="Baca A."/>
            <person name="Silva F.J."/>
            <person name="Vallier A."/>
            <person name="Jackson D.G."/>
            <person name="Latorre A."/>
            <person name="Weiss R.B."/>
            <person name="Heddi A."/>
            <person name="Moya A."/>
            <person name="Dale C."/>
        </authorList>
    </citation>
    <scope>NUCLEOTIDE SEQUENCE [LARGE SCALE GENOMIC DNA]</scope>
    <source>
        <strain evidence="3 4">HS1</strain>
    </source>
</reference>
<evidence type="ECO:0000313" key="3">
    <source>
        <dbReference type="EMBL" id="AHF78691.1"/>
    </source>
</evidence>
<keyword evidence="4" id="KW-1185">Reference proteome</keyword>
<proteinExistence type="predicted"/>
<organism evidence="3 4">
    <name type="scientific">Sodalis praecaptivus</name>
    <dbReference type="NCBI Taxonomy" id="1239307"/>
    <lineage>
        <taxon>Bacteria</taxon>
        <taxon>Pseudomonadati</taxon>
        <taxon>Pseudomonadota</taxon>
        <taxon>Gammaproteobacteria</taxon>
        <taxon>Enterobacterales</taxon>
        <taxon>Bruguierivoracaceae</taxon>
        <taxon>Sodalis</taxon>
    </lineage>
</organism>
<feature type="region of interest" description="Disordered" evidence="1">
    <location>
        <begin position="176"/>
        <end position="203"/>
    </location>
</feature>
<dbReference type="Proteomes" id="UP000019028">
    <property type="component" value="Chromosome"/>
</dbReference>
<feature type="compositionally biased region" description="Basic and acidic residues" evidence="1">
    <location>
        <begin position="360"/>
        <end position="376"/>
    </location>
</feature>
<dbReference type="HOGENOM" id="CLU_038450_1_0_6"/>
<protein>
    <submittedName>
        <fullName evidence="3">Stress response protein</fullName>
    </submittedName>
</protein>